<proteinExistence type="predicted"/>
<protein>
    <submittedName>
        <fullName evidence="3">Uncharacterized protein LOC104773568 isoform X2</fullName>
    </submittedName>
</protein>
<dbReference type="RefSeq" id="XP_010496511.1">
    <property type="nucleotide sequence ID" value="XM_010498209.2"/>
</dbReference>
<evidence type="ECO:0000313" key="2">
    <source>
        <dbReference type="Proteomes" id="UP000694864"/>
    </source>
</evidence>
<accession>A0ABM0Y6Z4</accession>
<feature type="compositionally biased region" description="Basic residues" evidence="1">
    <location>
        <begin position="93"/>
        <end position="116"/>
    </location>
</feature>
<gene>
    <name evidence="3" type="primary">LOC104773568</name>
</gene>
<evidence type="ECO:0000313" key="3">
    <source>
        <dbReference type="RefSeq" id="XP_010496511.1"/>
    </source>
</evidence>
<sequence>MTYGTPCGIWGDLRYGRGKLRDSTEQKKRLRRPPIPKDMLAASVESETQPEKDLSGATTTIPTTSSSMQTAAAPPIKLEDVIPPRAAVSSFKDKKKNLFKKKTKKNKKKLAKAKAN</sequence>
<evidence type="ECO:0000256" key="1">
    <source>
        <dbReference type="SAM" id="MobiDB-lite"/>
    </source>
</evidence>
<reference evidence="2" key="1">
    <citation type="journal article" date="2014" name="Nat. Commun.">
        <title>The emerging biofuel crop Camelina sativa retains a highly undifferentiated hexaploid genome structure.</title>
        <authorList>
            <person name="Kagale S."/>
            <person name="Koh C."/>
            <person name="Nixon J."/>
            <person name="Bollina V."/>
            <person name="Clarke W.E."/>
            <person name="Tuteja R."/>
            <person name="Spillane C."/>
            <person name="Robinson S.J."/>
            <person name="Links M.G."/>
            <person name="Clarke C."/>
            <person name="Higgins E.E."/>
            <person name="Huebert T."/>
            <person name="Sharpe A.G."/>
            <person name="Parkin I.A."/>
        </authorList>
    </citation>
    <scope>NUCLEOTIDE SEQUENCE [LARGE SCALE GENOMIC DNA]</scope>
    <source>
        <strain evidence="2">cv. DH55</strain>
    </source>
</reference>
<keyword evidence="2" id="KW-1185">Reference proteome</keyword>
<dbReference type="GeneID" id="104773568"/>
<feature type="compositionally biased region" description="Polar residues" evidence="1">
    <location>
        <begin position="56"/>
        <end position="70"/>
    </location>
</feature>
<reference evidence="3" key="2">
    <citation type="submission" date="2025-08" db="UniProtKB">
        <authorList>
            <consortium name="RefSeq"/>
        </authorList>
    </citation>
    <scope>IDENTIFICATION</scope>
    <source>
        <tissue evidence="3">Leaf</tissue>
    </source>
</reference>
<organism evidence="2 3">
    <name type="scientific">Camelina sativa</name>
    <name type="common">False flax</name>
    <name type="synonym">Myagrum sativum</name>
    <dbReference type="NCBI Taxonomy" id="90675"/>
    <lineage>
        <taxon>Eukaryota</taxon>
        <taxon>Viridiplantae</taxon>
        <taxon>Streptophyta</taxon>
        <taxon>Embryophyta</taxon>
        <taxon>Tracheophyta</taxon>
        <taxon>Spermatophyta</taxon>
        <taxon>Magnoliopsida</taxon>
        <taxon>eudicotyledons</taxon>
        <taxon>Gunneridae</taxon>
        <taxon>Pentapetalae</taxon>
        <taxon>rosids</taxon>
        <taxon>malvids</taxon>
        <taxon>Brassicales</taxon>
        <taxon>Brassicaceae</taxon>
        <taxon>Camelineae</taxon>
        <taxon>Camelina</taxon>
    </lineage>
</organism>
<feature type="region of interest" description="Disordered" evidence="1">
    <location>
        <begin position="12"/>
        <end position="116"/>
    </location>
</feature>
<dbReference type="Proteomes" id="UP000694864">
    <property type="component" value="Unplaced"/>
</dbReference>
<name>A0ABM0Y6Z4_CAMSA</name>